<dbReference type="RefSeq" id="WP_172190881.1">
    <property type="nucleotide sequence ID" value="NZ_CAWPPK010000012.1"/>
</dbReference>
<evidence type="ECO:0000313" key="3">
    <source>
        <dbReference type="Proteomes" id="UP000702425"/>
    </source>
</evidence>
<dbReference type="Proteomes" id="UP000702425">
    <property type="component" value="Unassembled WGS sequence"/>
</dbReference>
<dbReference type="SUPFAM" id="SSF46689">
    <property type="entry name" value="Homeodomain-like"/>
    <property type="match status" value="1"/>
</dbReference>
<feature type="domain" description="Transposase Synechocystis PCC 6803" evidence="1">
    <location>
        <begin position="3"/>
        <end position="117"/>
    </location>
</feature>
<protein>
    <recommendedName>
        <fullName evidence="1">Transposase Synechocystis PCC 6803 domain-containing protein</fullName>
    </recommendedName>
</protein>
<dbReference type="InterPro" id="IPR009057">
    <property type="entry name" value="Homeodomain-like_sf"/>
</dbReference>
<dbReference type="InterPro" id="IPR002622">
    <property type="entry name" value="Transposase_14"/>
</dbReference>
<proteinExistence type="predicted"/>
<comment type="caution">
    <text evidence="2">The sequence shown here is derived from an EMBL/GenBank/DDBJ whole genome shotgun (WGS) entry which is preliminary data.</text>
</comment>
<dbReference type="InterPro" id="IPR036388">
    <property type="entry name" value="WH-like_DNA-bd_sf"/>
</dbReference>
<accession>A0ABX2D305</accession>
<dbReference type="EMBL" id="SRRZ01000109">
    <property type="protein sequence ID" value="NQE37034.1"/>
    <property type="molecule type" value="Genomic_DNA"/>
</dbReference>
<evidence type="ECO:0000313" key="2">
    <source>
        <dbReference type="EMBL" id="NQE37034.1"/>
    </source>
</evidence>
<organism evidence="2 3">
    <name type="scientific">Microcoleus asticus IPMA8</name>
    <dbReference type="NCBI Taxonomy" id="2563858"/>
    <lineage>
        <taxon>Bacteria</taxon>
        <taxon>Bacillati</taxon>
        <taxon>Cyanobacteriota</taxon>
        <taxon>Cyanophyceae</taxon>
        <taxon>Oscillatoriophycideae</taxon>
        <taxon>Oscillatoriales</taxon>
        <taxon>Microcoleaceae</taxon>
        <taxon>Microcoleus</taxon>
        <taxon>Microcoleus asticus</taxon>
    </lineage>
</organism>
<keyword evidence="3" id="KW-1185">Reference proteome</keyword>
<name>A0ABX2D305_9CYAN</name>
<dbReference type="Pfam" id="PF01710">
    <property type="entry name" value="HTH_Tnp_IS630"/>
    <property type="match status" value="1"/>
</dbReference>
<reference evidence="2 3" key="1">
    <citation type="journal article" date="2020" name="Sci. Rep.">
        <title>A novel cyanobacterial geosmin producer, revising GeoA distribution and dispersion patterns in Bacteria.</title>
        <authorList>
            <person name="Churro C."/>
            <person name="Semedo-Aguiar A.P."/>
            <person name="Silva A.D."/>
            <person name="Pereira-Leal J.B."/>
            <person name="Leite R.B."/>
        </authorList>
    </citation>
    <scope>NUCLEOTIDE SEQUENCE [LARGE SCALE GENOMIC DNA]</scope>
    <source>
        <strain evidence="2 3">IPMA8</strain>
    </source>
</reference>
<sequence length="149" mass="17141">MKTYSLDLRKKIVIAHLVQKMSIRKVSITFGVSKSLVQKLVKQQQIAGKLQPKQRGKPQFSHLANAEAIIRILVAEHQDATLIELCEFFAIKTGNWVSRTAMCRYLQKLGLNRKKKHGAVAGTERVQKLRVEYWEKIKDIDPENERIFG</sequence>
<dbReference type="Gene3D" id="1.10.10.10">
    <property type="entry name" value="Winged helix-like DNA-binding domain superfamily/Winged helix DNA-binding domain"/>
    <property type="match status" value="1"/>
</dbReference>
<evidence type="ECO:0000259" key="1">
    <source>
        <dbReference type="Pfam" id="PF01710"/>
    </source>
</evidence>
<gene>
    <name evidence="2" type="ORF">E5S67_04801</name>
</gene>